<name>A0A9D4SRH1_RHISA</name>
<sequence length="623" mass="69267">MSRQTAKKLAEAPLENGTVQKLALGTDVFVSSPVVGSQYLAKKNPALRSLILRASHVSVFNSTRLSRNEGGTVRRTTSEMIVRLPANDTVDSLARYANHLKRDYGPTAVSELDLTNCILLEAAKLTSHIAECSCLTSLRCLGCGFKPTEIMSLLWRLRLLVEVEFSLMLRSDVEAELQRIGDAAAQYGGDPRASGLRRMCVEVADDHIKFLPVLLHHCPYLHSLHVHFSCGILLNALRQCHDVVLAEDVSVETFTFTSEVSAPVQREHRAPMVFTSCATICANLSYTKSTGSFSCVRLFDLVDDELRGRPQRILPVQVILVAVHVVEEGLFEKSILVANHAYNWEHVRQLHIVELNISSFHFGPDLDLGELLHDGSLTCLLNSLSASLCGLRRPSVLRRLAQSCPEFKDLDVRILERCRDGVVRCDGGVAEFRYDTAEARDDAWRPLFGNGLRRPTLTDVHDTAWLSWFIESCCPTATVMLCDSPSKPDYASLTQALVNRSVPASLILRHDDLQLDDTSVLDDLGNIVSLQYLYLNSALCLPLDDVVQSVRALHASLPRLRCLHVHYRESADASDKRVTWMRAPAHEVHQDVLILNGPCFQSCSTATFIGLAKPLYHDVQPML</sequence>
<dbReference type="EMBL" id="JABSTV010001253">
    <property type="protein sequence ID" value="KAH7943087.1"/>
    <property type="molecule type" value="Genomic_DNA"/>
</dbReference>
<accession>A0A9D4SRH1</accession>
<gene>
    <name evidence="1" type="ORF">HPB52_004913</name>
</gene>
<reference evidence="1" key="2">
    <citation type="submission" date="2021-09" db="EMBL/GenBank/DDBJ databases">
        <authorList>
            <person name="Jia N."/>
            <person name="Wang J."/>
            <person name="Shi W."/>
            <person name="Du L."/>
            <person name="Sun Y."/>
            <person name="Zhan W."/>
            <person name="Jiang J."/>
            <person name="Wang Q."/>
            <person name="Zhang B."/>
            <person name="Ji P."/>
            <person name="Sakyi L.B."/>
            <person name="Cui X."/>
            <person name="Yuan T."/>
            <person name="Jiang B."/>
            <person name="Yang W."/>
            <person name="Lam T.T.-Y."/>
            <person name="Chang Q."/>
            <person name="Ding S."/>
            <person name="Wang X."/>
            <person name="Zhu J."/>
            <person name="Ruan X."/>
            <person name="Zhao L."/>
            <person name="Wei J."/>
            <person name="Que T."/>
            <person name="Du C."/>
            <person name="Cheng J."/>
            <person name="Dai P."/>
            <person name="Han X."/>
            <person name="Huang E."/>
            <person name="Gao Y."/>
            <person name="Liu J."/>
            <person name="Shao H."/>
            <person name="Ye R."/>
            <person name="Li L."/>
            <person name="Wei W."/>
            <person name="Wang X."/>
            <person name="Wang C."/>
            <person name="Huo Q."/>
            <person name="Li W."/>
            <person name="Guo W."/>
            <person name="Chen H."/>
            <person name="Chen S."/>
            <person name="Zhou L."/>
            <person name="Zhou L."/>
            <person name="Ni X."/>
            <person name="Tian J."/>
            <person name="Zhou Y."/>
            <person name="Sheng Y."/>
            <person name="Liu T."/>
            <person name="Pan Y."/>
            <person name="Xia L."/>
            <person name="Li J."/>
            <person name="Zhao F."/>
            <person name="Cao W."/>
        </authorList>
    </citation>
    <scope>NUCLEOTIDE SEQUENCE</scope>
    <source>
        <strain evidence="1">Rsan-2018</strain>
        <tissue evidence="1">Larvae</tissue>
    </source>
</reference>
<keyword evidence="2" id="KW-1185">Reference proteome</keyword>
<evidence type="ECO:0000313" key="2">
    <source>
        <dbReference type="Proteomes" id="UP000821837"/>
    </source>
</evidence>
<reference evidence="1" key="1">
    <citation type="journal article" date="2020" name="Cell">
        <title>Large-Scale Comparative Analyses of Tick Genomes Elucidate Their Genetic Diversity and Vector Capacities.</title>
        <authorList>
            <consortium name="Tick Genome and Microbiome Consortium (TIGMIC)"/>
            <person name="Jia N."/>
            <person name="Wang J."/>
            <person name="Shi W."/>
            <person name="Du L."/>
            <person name="Sun Y."/>
            <person name="Zhan W."/>
            <person name="Jiang J.F."/>
            <person name="Wang Q."/>
            <person name="Zhang B."/>
            <person name="Ji P."/>
            <person name="Bell-Sakyi L."/>
            <person name="Cui X.M."/>
            <person name="Yuan T.T."/>
            <person name="Jiang B.G."/>
            <person name="Yang W.F."/>
            <person name="Lam T.T."/>
            <person name="Chang Q.C."/>
            <person name="Ding S.J."/>
            <person name="Wang X.J."/>
            <person name="Zhu J.G."/>
            <person name="Ruan X.D."/>
            <person name="Zhao L."/>
            <person name="Wei J.T."/>
            <person name="Ye R.Z."/>
            <person name="Que T.C."/>
            <person name="Du C.H."/>
            <person name="Zhou Y.H."/>
            <person name="Cheng J.X."/>
            <person name="Dai P.F."/>
            <person name="Guo W.B."/>
            <person name="Han X.H."/>
            <person name="Huang E.J."/>
            <person name="Li L.F."/>
            <person name="Wei W."/>
            <person name="Gao Y.C."/>
            <person name="Liu J.Z."/>
            <person name="Shao H.Z."/>
            <person name="Wang X."/>
            <person name="Wang C.C."/>
            <person name="Yang T.C."/>
            <person name="Huo Q.B."/>
            <person name="Li W."/>
            <person name="Chen H.Y."/>
            <person name="Chen S.E."/>
            <person name="Zhou L.G."/>
            <person name="Ni X.B."/>
            <person name="Tian J.H."/>
            <person name="Sheng Y."/>
            <person name="Liu T."/>
            <person name="Pan Y.S."/>
            <person name="Xia L.Y."/>
            <person name="Li J."/>
            <person name="Zhao F."/>
            <person name="Cao W.C."/>
        </authorList>
    </citation>
    <scope>NUCLEOTIDE SEQUENCE</scope>
    <source>
        <strain evidence="1">Rsan-2018</strain>
    </source>
</reference>
<proteinExistence type="predicted"/>
<evidence type="ECO:0000313" key="1">
    <source>
        <dbReference type="EMBL" id="KAH7943087.1"/>
    </source>
</evidence>
<organism evidence="1 2">
    <name type="scientific">Rhipicephalus sanguineus</name>
    <name type="common">Brown dog tick</name>
    <name type="synonym">Ixodes sanguineus</name>
    <dbReference type="NCBI Taxonomy" id="34632"/>
    <lineage>
        <taxon>Eukaryota</taxon>
        <taxon>Metazoa</taxon>
        <taxon>Ecdysozoa</taxon>
        <taxon>Arthropoda</taxon>
        <taxon>Chelicerata</taxon>
        <taxon>Arachnida</taxon>
        <taxon>Acari</taxon>
        <taxon>Parasitiformes</taxon>
        <taxon>Ixodida</taxon>
        <taxon>Ixodoidea</taxon>
        <taxon>Ixodidae</taxon>
        <taxon>Rhipicephalinae</taxon>
        <taxon>Rhipicephalus</taxon>
        <taxon>Rhipicephalus</taxon>
    </lineage>
</organism>
<dbReference type="VEuPathDB" id="VectorBase:RSAN_040730"/>
<comment type="caution">
    <text evidence="1">The sequence shown here is derived from an EMBL/GenBank/DDBJ whole genome shotgun (WGS) entry which is preliminary data.</text>
</comment>
<dbReference type="AlphaFoldDB" id="A0A9D4SRH1"/>
<dbReference type="Proteomes" id="UP000821837">
    <property type="component" value="Unassembled WGS sequence"/>
</dbReference>
<protein>
    <submittedName>
        <fullName evidence="1">Uncharacterized protein</fullName>
    </submittedName>
</protein>